<dbReference type="OrthoDB" id="1109220at2759"/>
<sequence>RTGVWWDLNTCPVPAGVDPRRVRGCIESALYKEMGYRTQVHIEAFGNLEYMSSALLEEISSSGILVSHAPCRGNSLRCLLGEWSEDYPPPATVMLISGCYTMVNPSFFRSTRYNFFCVYPKDCRPVILDTENEPKAFFTESVWENLLNDNMNNNACEMMNDDDDDPLFICETCSDIFKICGEFITHLNSEQHINELFGIVPRDSDSYEPIHFCQVCNYPGYDDYNMLLHNQSEQHIRKLAASSRKRAPLSDGSFQSNKMQSFQRVKQEEVSSFRLLH</sequence>
<keyword evidence="3" id="KW-1185">Reference proteome</keyword>
<dbReference type="CDD" id="cd10910">
    <property type="entry name" value="PIN_limkain_b1_N_like"/>
    <property type="match status" value="1"/>
</dbReference>
<evidence type="ECO:0000259" key="1">
    <source>
        <dbReference type="PROSITE" id="PS00028"/>
    </source>
</evidence>
<reference evidence="2 3" key="1">
    <citation type="submission" date="2020-02" db="EMBL/GenBank/DDBJ databases">
        <authorList>
            <person name="Ma Q."/>
            <person name="Huang Y."/>
            <person name="Song X."/>
            <person name="Pei D."/>
        </authorList>
    </citation>
    <scope>NUCLEOTIDE SEQUENCE [LARGE SCALE GENOMIC DNA]</scope>
    <source>
        <strain evidence="2">Sxm20200214</strain>
        <tissue evidence="2">Leaf</tissue>
    </source>
</reference>
<dbReference type="InterPro" id="IPR013087">
    <property type="entry name" value="Znf_C2H2_type"/>
</dbReference>
<accession>A0A8X7VDZ8</accession>
<feature type="non-terminal residue" evidence="2">
    <location>
        <position position="277"/>
    </location>
</feature>
<proteinExistence type="predicted"/>
<name>A0A8X7VDZ8_BRACI</name>
<dbReference type="PROSITE" id="PS00028">
    <property type="entry name" value="ZINC_FINGER_C2H2_1"/>
    <property type="match status" value="1"/>
</dbReference>
<gene>
    <name evidence="2" type="ORF">Bca52824_029410</name>
</gene>
<dbReference type="InterPro" id="IPR021139">
    <property type="entry name" value="NYN"/>
</dbReference>
<dbReference type="EMBL" id="JAAMPC010000006">
    <property type="protein sequence ID" value="KAG2309662.1"/>
    <property type="molecule type" value="Genomic_DNA"/>
</dbReference>
<dbReference type="AlphaFoldDB" id="A0A8X7VDZ8"/>
<feature type="domain" description="C2H2-type" evidence="1">
    <location>
        <begin position="170"/>
        <end position="192"/>
    </location>
</feature>
<dbReference type="PANTHER" id="PTHR14379">
    <property type="entry name" value="LIMKAIN B LKAP"/>
    <property type="match status" value="1"/>
</dbReference>
<organism evidence="2 3">
    <name type="scientific">Brassica carinata</name>
    <name type="common">Ethiopian mustard</name>
    <name type="synonym">Abyssinian cabbage</name>
    <dbReference type="NCBI Taxonomy" id="52824"/>
    <lineage>
        <taxon>Eukaryota</taxon>
        <taxon>Viridiplantae</taxon>
        <taxon>Streptophyta</taxon>
        <taxon>Embryophyta</taxon>
        <taxon>Tracheophyta</taxon>
        <taxon>Spermatophyta</taxon>
        <taxon>Magnoliopsida</taxon>
        <taxon>eudicotyledons</taxon>
        <taxon>Gunneridae</taxon>
        <taxon>Pentapetalae</taxon>
        <taxon>rosids</taxon>
        <taxon>malvids</taxon>
        <taxon>Brassicales</taxon>
        <taxon>Brassicaceae</taxon>
        <taxon>Brassiceae</taxon>
        <taxon>Brassica</taxon>
    </lineage>
</organism>
<dbReference type="PANTHER" id="PTHR14379:SF78">
    <property type="entry name" value="NYN DOMAIN-CONTAINING PROTEIN"/>
    <property type="match status" value="1"/>
</dbReference>
<dbReference type="GO" id="GO:0005777">
    <property type="term" value="C:peroxisome"/>
    <property type="evidence" value="ECO:0007669"/>
    <property type="project" value="InterPro"/>
</dbReference>
<dbReference type="InterPro" id="IPR024768">
    <property type="entry name" value="Marf1"/>
</dbReference>
<dbReference type="GO" id="GO:0010468">
    <property type="term" value="P:regulation of gene expression"/>
    <property type="evidence" value="ECO:0007669"/>
    <property type="project" value="InterPro"/>
</dbReference>
<evidence type="ECO:0000313" key="3">
    <source>
        <dbReference type="Proteomes" id="UP000886595"/>
    </source>
</evidence>
<comment type="caution">
    <text evidence="2">The sequence shown here is derived from an EMBL/GenBank/DDBJ whole genome shotgun (WGS) entry which is preliminary data.</text>
</comment>
<evidence type="ECO:0000313" key="2">
    <source>
        <dbReference type="EMBL" id="KAG2309662.1"/>
    </source>
</evidence>
<dbReference type="Proteomes" id="UP000886595">
    <property type="component" value="Unassembled WGS sequence"/>
</dbReference>
<protein>
    <recommendedName>
        <fullName evidence="1">C2H2-type domain-containing protein</fullName>
    </recommendedName>
</protein>
<dbReference type="Pfam" id="PF01936">
    <property type="entry name" value="NYN"/>
    <property type="match status" value="1"/>
</dbReference>
<dbReference type="GO" id="GO:0004540">
    <property type="term" value="F:RNA nuclease activity"/>
    <property type="evidence" value="ECO:0007669"/>
    <property type="project" value="InterPro"/>
</dbReference>